<name>A0AAV0S160_9ROSI</name>
<dbReference type="AlphaFoldDB" id="A0AAV0S160"/>
<accession>A0AAV0S160</accession>
<organism evidence="1 2">
    <name type="scientific">Linum tenue</name>
    <dbReference type="NCBI Taxonomy" id="586396"/>
    <lineage>
        <taxon>Eukaryota</taxon>
        <taxon>Viridiplantae</taxon>
        <taxon>Streptophyta</taxon>
        <taxon>Embryophyta</taxon>
        <taxon>Tracheophyta</taxon>
        <taxon>Spermatophyta</taxon>
        <taxon>Magnoliopsida</taxon>
        <taxon>eudicotyledons</taxon>
        <taxon>Gunneridae</taxon>
        <taxon>Pentapetalae</taxon>
        <taxon>rosids</taxon>
        <taxon>fabids</taxon>
        <taxon>Malpighiales</taxon>
        <taxon>Linaceae</taxon>
        <taxon>Linum</taxon>
    </lineage>
</organism>
<dbReference type="EMBL" id="CAMGYJ010000011">
    <property type="protein sequence ID" value="CAI0626913.1"/>
    <property type="molecule type" value="Genomic_DNA"/>
</dbReference>
<sequence length="83" mass="9200">MCHTINTLFSDFGVHTTVYELDEMPRGREIEQALARQGVGLSAMTSLWCSSEGSLWVVFSTVPCLSCSNELVRCGCDHIDDEN</sequence>
<gene>
    <name evidence="1" type="ORF">LITE_LOCUS51071</name>
</gene>
<keyword evidence="2" id="KW-1185">Reference proteome</keyword>
<evidence type="ECO:0000313" key="2">
    <source>
        <dbReference type="Proteomes" id="UP001154282"/>
    </source>
</evidence>
<proteinExistence type="predicted"/>
<protein>
    <submittedName>
        <fullName evidence="1">Uncharacterized protein</fullName>
    </submittedName>
</protein>
<evidence type="ECO:0000313" key="1">
    <source>
        <dbReference type="EMBL" id="CAI0626913.1"/>
    </source>
</evidence>
<comment type="caution">
    <text evidence="1">The sequence shown here is derived from an EMBL/GenBank/DDBJ whole genome shotgun (WGS) entry which is preliminary data.</text>
</comment>
<dbReference type="Gene3D" id="3.40.30.10">
    <property type="entry name" value="Glutaredoxin"/>
    <property type="match status" value="1"/>
</dbReference>
<dbReference type="Proteomes" id="UP001154282">
    <property type="component" value="Unassembled WGS sequence"/>
</dbReference>
<reference evidence="1" key="1">
    <citation type="submission" date="2022-08" db="EMBL/GenBank/DDBJ databases">
        <authorList>
            <person name="Gutierrez-Valencia J."/>
        </authorList>
    </citation>
    <scope>NUCLEOTIDE SEQUENCE</scope>
</reference>